<dbReference type="GO" id="GO:0009897">
    <property type="term" value="C:external side of plasma membrane"/>
    <property type="evidence" value="ECO:0007669"/>
    <property type="project" value="TreeGrafter"/>
</dbReference>
<feature type="domain" description="Ig-like" evidence="3">
    <location>
        <begin position="1"/>
        <end position="70"/>
    </location>
</feature>
<dbReference type="InterPro" id="IPR036179">
    <property type="entry name" value="Ig-like_dom_sf"/>
</dbReference>
<dbReference type="InterPro" id="IPR003598">
    <property type="entry name" value="Ig_sub2"/>
</dbReference>
<sequence>MFEGDSVTLTCRGPRFPGSNLTLWHFKDKLWKSTYKKTLLIKDAEETQTGKYECQIQGSPRSNPVQLTVSKDQLILQAPPYAVFERDLLVLKCRGWKDRSMSKLRAVFNTGAEGGWLS</sequence>
<dbReference type="PANTHER" id="PTHR11481">
    <property type="entry name" value="IMMUNOGLOBULIN FC RECEPTOR"/>
    <property type="match status" value="1"/>
</dbReference>
<evidence type="ECO:0000256" key="2">
    <source>
        <dbReference type="ARBA" id="ARBA00023157"/>
    </source>
</evidence>
<evidence type="ECO:0000313" key="5">
    <source>
        <dbReference type="Proteomes" id="UP000050525"/>
    </source>
</evidence>
<evidence type="ECO:0000256" key="1">
    <source>
        <dbReference type="ARBA" id="ARBA00022729"/>
    </source>
</evidence>
<dbReference type="InterPro" id="IPR013783">
    <property type="entry name" value="Ig-like_fold"/>
</dbReference>
<keyword evidence="2" id="KW-1015">Disulfide bond</keyword>
<dbReference type="eggNOG" id="ENOG502S65W">
    <property type="taxonomic scope" value="Eukaryota"/>
</dbReference>
<dbReference type="AlphaFoldDB" id="A0A151NKP5"/>
<proteinExistence type="predicted"/>
<dbReference type="EMBL" id="AKHW03002726">
    <property type="protein sequence ID" value="KYO37376.1"/>
    <property type="molecule type" value="Genomic_DNA"/>
</dbReference>
<dbReference type="InterPro" id="IPR007110">
    <property type="entry name" value="Ig-like_dom"/>
</dbReference>
<dbReference type="GO" id="GO:0007166">
    <property type="term" value="P:cell surface receptor signaling pathway"/>
    <property type="evidence" value="ECO:0007669"/>
    <property type="project" value="TreeGrafter"/>
</dbReference>
<dbReference type="GO" id="GO:0006955">
    <property type="term" value="P:immune response"/>
    <property type="evidence" value="ECO:0007669"/>
    <property type="project" value="TreeGrafter"/>
</dbReference>
<dbReference type="InterPro" id="IPR050488">
    <property type="entry name" value="Ig_Fc_receptor"/>
</dbReference>
<reference evidence="4 5" key="1">
    <citation type="journal article" date="2012" name="Genome Biol.">
        <title>Sequencing three crocodilian genomes to illuminate the evolution of archosaurs and amniotes.</title>
        <authorList>
            <person name="St John J.A."/>
            <person name="Braun E.L."/>
            <person name="Isberg S.R."/>
            <person name="Miles L.G."/>
            <person name="Chong A.Y."/>
            <person name="Gongora J."/>
            <person name="Dalzell P."/>
            <person name="Moran C."/>
            <person name="Bed'hom B."/>
            <person name="Abzhanov A."/>
            <person name="Burgess S.C."/>
            <person name="Cooksey A.M."/>
            <person name="Castoe T.A."/>
            <person name="Crawford N.G."/>
            <person name="Densmore L.D."/>
            <person name="Drew J.C."/>
            <person name="Edwards S.V."/>
            <person name="Faircloth B.C."/>
            <person name="Fujita M.K."/>
            <person name="Greenwold M.J."/>
            <person name="Hoffmann F.G."/>
            <person name="Howard J.M."/>
            <person name="Iguchi T."/>
            <person name="Janes D.E."/>
            <person name="Khan S.Y."/>
            <person name="Kohno S."/>
            <person name="de Koning A.J."/>
            <person name="Lance S.L."/>
            <person name="McCarthy F.M."/>
            <person name="McCormack J.E."/>
            <person name="Merchant M.E."/>
            <person name="Peterson D.G."/>
            <person name="Pollock D.D."/>
            <person name="Pourmand N."/>
            <person name="Raney B.J."/>
            <person name="Roessler K.A."/>
            <person name="Sanford J.R."/>
            <person name="Sawyer R.H."/>
            <person name="Schmidt C.J."/>
            <person name="Triplett E.W."/>
            <person name="Tuberville T.D."/>
            <person name="Venegas-Anaya M."/>
            <person name="Howard J.T."/>
            <person name="Jarvis E.D."/>
            <person name="Guillette L.J.Jr."/>
            <person name="Glenn T.C."/>
            <person name="Green R.E."/>
            <person name="Ray D.A."/>
        </authorList>
    </citation>
    <scope>NUCLEOTIDE SEQUENCE [LARGE SCALE GENOMIC DNA]</scope>
    <source>
        <strain evidence="4">KSC_2009_1</strain>
    </source>
</reference>
<dbReference type="PANTHER" id="PTHR11481:SF64">
    <property type="entry name" value="FC RECEPTOR-LIKE PROTEIN 4"/>
    <property type="match status" value="1"/>
</dbReference>
<dbReference type="Gene3D" id="2.60.40.10">
    <property type="entry name" value="Immunoglobulins"/>
    <property type="match status" value="1"/>
</dbReference>
<evidence type="ECO:0000313" key="4">
    <source>
        <dbReference type="EMBL" id="KYO37376.1"/>
    </source>
</evidence>
<comment type="caution">
    <text evidence="4">The sequence shown here is derived from an EMBL/GenBank/DDBJ whole genome shotgun (WGS) entry which is preliminary data.</text>
</comment>
<name>A0A151NKP5_ALLMI</name>
<keyword evidence="1" id="KW-0732">Signal</keyword>
<dbReference type="SUPFAM" id="SSF48726">
    <property type="entry name" value="Immunoglobulin"/>
    <property type="match status" value="1"/>
</dbReference>
<protein>
    <submittedName>
        <fullName evidence="4">Fc receptor-like B</fullName>
    </submittedName>
</protein>
<evidence type="ECO:0000259" key="3">
    <source>
        <dbReference type="PROSITE" id="PS50835"/>
    </source>
</evidence>
<dbReference type="SMART" id="SM00408">
    <property type="entry name" value="IGc2"/>
    <property type="match status" value="1"/>
</dbReference>
<dbReference type="Proteomes" id="UP000050525">
    <property type="component" value="Unassembled WGS sequence"/>
</dbReference>
<organism evidence="4 5">
    <name type="scientific">Alligator mississippiensis</name>
    <name type="common">American alligator</name>
    <dbReference type="NCBI Taxonomy" id="8496"/>
    <lineage>
        <taxon>Eukaryota</taxon>
        <taxon>Metazoa</taxon>
        <taxon>Chordata</taxon>
        <taxon>Craniata</taxon>
        <taxon>Vertebrata</taxon>
        <taxon>Euteleostomi</taxon>
        <taxon>Archelosauria</taxon>
        <taxon>Archosauria</taxon>
        <taxon>Crocodylia</taxon>
        <taxon>Alligatoridae</taxon>
        <taxon>Alligatorinae</taxon>
        <taxon>Alligator</taxon>
    </lineage>
</organism>
<keyword evidence="5" id="KW-1185">Reference proteome</keyword>
<dbReference type="Pfam" id="PF13895">
    <property type="entry name" value="Ig_2"/>
    <property type="match status" value="1"/>
</dbReference>
<dbReference type="SMART" id="SM00409">
    <property type="entry name" value="IG"/>
    <property type="match status" value="1"/>
</dbReference>
<accession>A0A151NKP5</accession>
<dbReference type="GO" id="GO:0004888">
    <property type="term" value="F:transmembrane signaling receptor activity"/>
    <property type="evidence" value="ECO:0007669"/>
    <property type="project" value="TreeGrafter"/>
</dbReference>
<dbReference type="PROSITE" id="PS50835">
    <property type="entry name" value="IG_LIKE"/>
    <property type="match status" value="1"/>
</dbReference>
<gene>
    <name evidence="4" type="ORF">Y1Q_0002601</name>
</gene>
<dbReference type="InterPro" id="IPR003599">
    <property type="entry name" value="Ig_sub"/>
</dbReference>